<dbReference type="PANTHER" id="PTHR13246:SF1">
    <property type="entry name" value="CYTOSOLIC ENDO-BETA-N-ACETYLGLUCOSAMINIDASE"/>
    <property type="match status" value="1"/>
</dbReference>
<feature type="transmembrane region" description="Helical" evidence="1">
    <location>
        <begin position="150"/>
        <end position="170"/>
    </location>
</feature>
<evidence type="ECO:0000313" key="4">
    <source>
        <dbReference type="Proteomes" id="UP001168821"/>
    </source>
</evidence>
<feature type="transmembrane region" description="Helical" evidence="1">
    <location>
        <begin position="59"/>
        <end position="74"/>
    </location>
</feature>
<reference evidence="3" key="1">
    <citation type="journal article" date="2023" name="G3 (Bethesda)">
        <title>Whole genome assemblies of Zophobas morio and Tenebrio molitor.</title>
        <authorList>
            <person name="Kaur S."/>
            <person name="Stinson S.A."/>
            <person name="diCenzo G.C."/>
        </authorList>
    </citation>
    <scope>NUCLEOTIDE SEQUENCE</scope>
    <source>
        <strain evidence="3">QUZm001</strain>
    </source>
</reference>
<sequence>MFLEYLKLKLEASLPASKVIWYDSLTRNGHLCWQNELNLSNLEFAQHCDGPFIQRKKSLFTYFFIIAIFLNYFWDTSCLFRTHSLLKSHPVDVYVGIDVFGRGSPGGGGLNTHKAVELISQYENLHIALFAPGWIYESKNNKLDLLGNQLFWGALCITLMLLMTLIIYLLDSFTPFCQAFDSVQLPFDSFFNVGFGKRYFVKGKLFNSKNLKFSFDEAYEGGSSLELEASGTFLIVCGVVAPRLSIISRKQLFHVAGALPLRYTGRPSN</sequence>
<dbReference type="Pfam" id="PF03644">
    <property type="entry name" value="Glyco_hydro_85"/>
    <property type="match status" value="1"/>
</dbReference>
<dbReference type="Proteomes" id="UP001168821">
    <property type="component" value="Unassembled WGS sequence"/>
</dbReference>
<dbReference type="GO" id="GO:0005829">
    <property type="term" value="C:cytosol"/>
    <property type="evidence" value="ECO:0007669"/>
    <property type="project" value="UniProtKB-SubCell"/>
</dbReference>
<dbReference type="GO" id="GO:0033925">
    <property type="term" value="F:mannosyl-glycoprotein endo-beta-N-acetylglucosaminidase activity"/>
    <property type="evidence" value="ECO:0007669"/>
    <property type="project" value="UniProtKB-EC"/>
</dbReference>
<protein>
    <recommendedName>
        <fullName evidence="2">Cytosolic endo-beta-N-acetylglucosaminidase TIM barrel domain-containing protein</fullName>
    </recommendedName>
</protein>
<accession>A0AA38HIB3</accession>
<dbReference type="InterPro" id="IPR005201">
    <property type="entry name" value="TIM_ENGase"/>
</dbReference>
<keyword evidence="4" id="KW-1185">Reference proteome</keyword>
<evidence type="ECO:0000313" key="3">
    <source>
        <dbReference type="EMBL" id="KAJ3625347.1"/>
    </source>
</evidence>
<proteinExistence type="predicted"/>
<dbReference type="Gene3D" id="3.20.20.80">
    <property type="entry name" value="Glycosidases"/>
    <property type="match status" value="1"/>
</dbReference>
<evidence type="ECO:0000259" key="2">
    <source>
        <dbReference type="Pfam" id="PF03644"/>
    </source>
</evidence>
<feature type="domain" description="Cytosolic endo-beta-N-acetylglucosaminidase TIM barrel" evidence="2">
    <location>
        <begin position="2"/>
        <end position="198"/>
    </location>
</feature>
<keyword evidence="1" id="KW-1133">Transmembrane helix</keyword>
<evidence type="ECO:0000256" key="1">
    <source>
        <dbReference type="SAM" id="Phobius"/>
    </source>
</evidence>
<comment type="caution">
    <text evidence="3">The sequence shown here is derived from an EMBL/GenBank/DDBJ whole genome shotgun (WGS) entry which is preliminary data.</text>
</comment>
<dbReference type="EMBL" id="JALNTZ010001517">
    <property type="protein sequence ID" value="KAJ3625347.1"/>
    <property type="molecule type" value="Genomic_DNA"/>
</dbReference>
<name>A0AA38HIB3_9CUCU</name>
<dbReference type="PANTHER" id="PTHR13246">
    <property type="entry name" value="ENDO BETA N-ACETYLGLUCOSAMINIDASE"/>
    <property type="match status" value="1"/>
</dbReference>
<keyword evidence="1" id="KW-0812">Transmembrane</keyword>
<dbReference type="AlphaFoldDB" id="A0AA38HIB3"/>
<keyword evidence="1" id="KW-0472">Membrane</keyword>
<dbReference type="InterPro" id="IPR032979">
    <property type="entry name" value="ENGase"/>
</dbReference>
<gene>
    <name evidence="3" type="ORF">Zmor_004319</name>
</gene>
<organism evidence="3 4">
    <name type="scientific">Zophobas morio</name>
    <dbReference type="NCBI Taxonomy" id="2755281"/>
    <lineage>
        <taxon>Eukaryota</taxon>
        <taxon>Metazoa</taxon>
        <taxon>Ecdysozoa</taxon>
        <taxon>Arthropoda</taxon>
        <taxon>Hexapoda</taxon>
        <taxon>Insecta</taxon>
        <taxon>Pterygota</taxon>
        <taxon>Neoptera</taxon>
        <taxon>Endopterygota</taxon>
        <taxon>Coleoptera</taxon>
        <taxon>Polyphaga</taxon>
        <taxon>Cucujiformia</taxon>
        <taxon>Tenebrionidae</taxon>
        <taxon>Zophobas</taxon>
    </lineage>
</organism>